<comment type="subcellular location">
    <subcellularLocation>
        <location evidence="1">Apical cell membrane</location>
        <topology evidence="1">Multi-pass membrane protein</topology>
    </subcellularLocation>
</comment>
<protein>
    <recommendedName>
        <fullName evidence="6">Organic cation transporter-like protein 2</fullName>
    </recommendedName>
</protein>
<keyword evidence="5 8" id="KW-0472">Membrane</keyword>
<dbReference type="GO" id="GO:0022857">
    <property type="term" value="F:transmembrane transporter activity"/>
    <property type="evidence" value="ECO:0007669"/>
    <property type="project" value="InterPro"/>
</dbReference>
<dbReference type="CTD" id="5002"/>
<feature type="transmembrane region" description="Helical" evidence="8">
    <location>
        <begin position="227"/>
        <end position="248"/>
    </location>
</feature>
<dbReference type="CDD" id="cd17331">
    <property type="entry name" value="MFS_SLC22A18"/>
    <property type="match status" value="1"/>
</dbReference>
<evidence type="ECO:0000256" key="7">
    <source>
        <dbReference type="ARBA" id="ARBA00093348"/>
    </source>
</evidence>
<keyword evidence="10" id="KW-1185">Reference proteome</keyword>
<feature type="transmembrane region" description="Helical" evidence="8">
    <location>
        <begin position="378"/>
        <end position="398"/>
    </location>
</feature>
<feature type="transmembrane region" description="Helical" evidence="8">
    <location>
        <begin position="290"/>
        <end position="312"/>
    </location>
</feature>
<dbReference type="InterPro" id="IPR011701">
    <property type="entry name" value="MFS"/>
</dbReference>
<feature type="transmembrane region" description="Helical" evidence="8">
    <location>
        <begin position="84"/>
        <end position="107"/>
    </location>
</feature>
<feature type="transmembrane region" description="Helical" evidence="8">
    <location>
        <begin position="20"/>
        <end position="40"/>
    </location>
</feature>
<dbReference type="InterPro" id="IPR036259">
    <property type="entry name" value="MFS_trans_sf"/>
</dbReference>
<dbReference type="PROSITE" id="PS50850">
    <property type="entry name" value="MFS"/>
    <property type="match status" value="1"/>
</dbReference>
<dbReference type="FunFam" id="1.20.1250.20:FF:000297">
    <property type="entry name" value="Solute carrier family 22 member 18"/>
    <property type="match status" value="1"/>
</dbReference>
<dbReference type="Pfam" id="PF07690">
    <property type="entry name" value="MFS_1"/>
    <property type="match status" value="1"/>
</dbReference>
<organism evidence="10 11">
    <name type="scientific">Petromyzon marinus</name>
    <name type="common">Sea lamprey</name>
    <dbReference type="NCBI Taxonomy" id="7757"/>
    <lineage>
        <taxon>Eukaryota</taxon>
        <taxon>Metazoa</taxon>
        <taxon>Chordata</taxon>
        <taxon>Craniata</taxon>
        <taxon>Vertebrata</taxon>
        <taxon>Cyclostomata</taxon>
        <taxon>Hyperoartia</taxon>
        <taxon>Petromyzontiformes</taxon>
        <taxon>Petromyzontidae</taxon>
        <taxon>Petromyzon</taxon>
    </lineage>
</organism>
<keyword evidence="4 8" id="KW-1133">Transmembrane helix</keyword>
<feature type="transmembrane region" description="Helical" evidence="8">
    <location>
        <begin position="260"/>
        <end position="278"/>
    </location>
</feature>
<sequence>MEKRAEMSAERGRSVVRTVHLTTAIYACCFWIQLGVLPYLSRKLDVDAVQFGTLQTFFAVVQLLGGSFFGRFGDVFGGRAALSVAYLSAAFAHLLLGLSSSVPLLFISRLPSMFMHGFQGAQMVVTDLSDKSQRADALGKIGVLYGVGMISGSMLGGLLTSHYSEETAAFVAAAGCLACCALAVARVPRHTKSPAVLAKEDKDESTGIFNVQKIVQLLKIPGTLQIFTIKTITGLPVGIFHSMFSLLTMEYFKLQPEQNGYLMSYIGLLQMVMQGVLMGRLTKRFHEGSLLLWGIGITSFVGIGSAMMTSVFHFCLNAIPMSLGLGMTMVMSDSLLTKVVPPANTGVMLGLSMSIHSLVRTVSPTIGGFLYASFGFPVFGWLQFVVNLALFVSLHIYIRSKSKAAAIFTSKQ</sequence>
<dbReference type="GO" id="GO:0016324">
    <property type="term" value="C:apical plasma membrane"/>
    <property type="evidence" value="ECO:0007669"/>
    <property type="project" value="UniProtKB-SubCell"/>
</dbReference>
<evidence type="ECO:0000256" key="2">
    <source>
        <dbReference type="ARBA" id="ARBA00022475"/>
    </source>
</evidence>
<evidence type="ECO:0000256" key="1">
    <source>
        <dbReference type="ARBA" id="ARBA00004424"/>
    </source>
</evidence>
<dbReference type="GeneID" id="116945552"/>
<accession>A0AAJ7TDC0</accession>
<evidence type="ECO:0000256" key="4">
    <source>
        <dbReference type="ARBA" id="ARBA00022989"/>
    </source>
</evidence>
<dbReference type="KEGG" id="pmrn:116945552"/>
<dbReference type="AlphaFoldDB" id="A0AAJ7TDC0"/>
<feature type="transmembrane region" description="Helical" evidence="8">
    <location>
        <begin position="141"/>
        <end position="161"/>
    </location>
</feature>
<dbReference type="InterPro" id="IPR001958">
    <property type="entry name" value="Tet-R_TetA/multi-R_MdtG-like"/>
</dbReference>
<dbReference type="Proteomes" id="UP001318040">
    <property type="component" value="Chromosome 24"/>
</dbReference>
<dbReference type="SUPFAM" id="SSF103473">
    <property type="entry name" value="MFS general substrate transporter"/>
    <property type="match status" value="1"/>
</dbReference>
<evidence type="ECO:0000256" key="6">
    <source>
        <dbReference type="ARBA" id="ARBA00078639"/>
    </source>
</evidence>
<proteinExistence type="predicted"/>
<evidence type="ECO:0000313" key="11">
    <source>
        <dbReference type="RefSeq" id="XP_032815846.1"/>
    </source>
</evidence>
<dbReference type="Gene3D" id="1.20.1250.20">
    <property type="entry name" value="MFS general substrate transporter like domains"/>
    <property type="match status" value="1"/>
</dbReference>
<dbReference type="PROSITE" id="PS51257">
    <property type="entry name" value="PROKAR_LIPOPROTEIN"/>
    <property type="match status" value="1"/>
</dbReference>
<dbReference type="InterPro" id="IPR020846">
    <property type="entry name" value="MFS_dom"/>
</dbReference>
<gene>
    <name evidence="11" type="primary">SLC22A18</name>
</gene>
<keyword evidence="3 8" id="KW-0812">Transmembrane</keyword>
<evidence type="ECO:0000256" key="5">
    <source>
        <dbReference type="ARBA" id="ARBA00023136"/>
    </source>
</evidence>
<keyword evidence="2" id="KW-1003">Cell membrane</keyword>
<reference evidence="11" key="1">
    <citation type="submission" date="2025-08" db="UniProtKB">
        <authorList>
            <consortium name="RefSeq"/>
        </authorList>
    </citation>
    <scope>IDENTIFICATION</scope>
    <source>
        <tissue evidence="11">Sperm</tissue>
    </source>
</reference>
<feature type="domain" description="Major facilitator superfamily (MFS) profile" evidence="9">
    <location>
        <begin position="1"/>
        <end position="401"/>
    </location>
</feature>
<evidence type="ECO:0000259" key="9">
    <source>
        <dbReference type="PROSITE" id="PS50850"/>
    </source>
</evidence>
<dbReference type="GO" id="GO:0005635">
    <property type="term" value="C:nuclear envelope"/>
    <property type="evidence" value="ECO:0007669"/>
    <property type="project" value="TreeGrafter"/>
</dbReference>
<dbReference type="PRINTS" id="PR01035">
    <property type="entry name" value="TCRTETA"/>
</dbReference>
<evidence type="ECO:0000256" key="8">
    <source>
        <dbReference type="SAM" id="Phobius"/>
    </source>
</evidence>
<name>A0AAJ7TDC0_PETMA</name>
<evidence type="ECO:0000256" key="3">
    <source>
        <dbReference type="ARBA" id="ARBA00022692"/>
    </source>
</evidence>
<dbReference type="RefSeq" id="XP_032815846.1">
    <property type="nucleotide sequence ID" value="XM_032959955.1"/>
</dbReference>
<feature type="transmembrane region" description="Helical" evidence="8">
    <location>
        <begin position="167"/>
        <end position="185"/>
    </location>
</feature>
<dbReference type="PANTHER" id="PTHR24002:SF3">
    <property type="entry name" value="SOLUTE CARRIER FAMILY 22 MEMBER 18"/>
    <property type="match status" value="1"/>
</dbReference>
<evidence type="ECO:0000313" key="10">
    <source>
        <dbReference type="Proteomes" id="UP001318040"/>
    </source>
</evidence>
<dbReference type="PANTHER" id="PTHR24002">
    <property type="entry name" value="SOLUTE CARRIER FAMILY 22 MEMBER 18"/>
    <property type="match status" value="1"/>
</dbReference>
<feature type="transmembrane region" description="Helical" evidence="8">
    <location>
        <begin position="52"/>
        <end position="72"/>
    </location>
</feature>
<comment type="function">
    <text evidence="7">May act as a transporter of organic cations based on a proton efflux antiport mechanism. May play a role in the transport of chloroquine and quinidine-related compounds in kidney. Plays a role in the regulation of lipid metabolism.</text>
</comment>